<dbReference type="Proteomes" id="UP001461960">
    <property type="component" value="Unassembled WGS sequence"/>
</dbReference>
<comment type="caution">
    <text evidence="2">The sequence shown here is derived from an EMBL/GenBank/DDBJ whole genome shotgun (WGS) entry which is preliminary data.</text>
</comment>
<evidence type="ECO:0000313" key="2">
    <source>
        <dbReference type="EMBL" id="MEN2751232.1"/>
    </source>
</evidence>
<dbReference type="EMBL" id="JBDGHN010000002">
    <property type="protein sequence ID" value="MEN2751232.1"/>
    <property type="molecule type" value="Genomic_DNA"/>
</dbReference>
<dbReference type="Pfam" id="PF15611">
    <property type="entry name" value="EH_Signature"/>
    <property type="match status" value="1"/>
</dbReference>
<feature type="domain" description="Zorya protein ZorC EH" evidence="1">
    <location>
        <begin position="71"/>
        <end position="451"/>
    </location>
</feature>
<name>A0ABU9XA58_9GAMM</name>
<organism evidence="2 3">
    <name type="scientific">Psychrobacter saeujeotis</name>
    <dbReference type="NCBI Taxonomy" id="3143436"/>
    <lineage>
        <taxon>Bacteria</taxon>
        <taxon>Pseudomonadati</taxon>
        <taxon>Pseudomonadota</taxon>
        <taxon>Gammaproteobacteria</taxon>
        <taxon>Moraxellales</taxon>
        <taxon>Moraxellaceae</taxon>
        <taxon>Psychrobacter</taxon>
    </lineage>
</organism>
<accession>A0ABU9XA58</accession>
<dbReference type="InterPro" id="IPR028943">
    <property type="entry name" value="ZorC_EH_Signature_dom"/>
</dbReference>
<reference evidence="2 3" key="1">
    <citation type="submission" date="2024-05" db="EMBL/GenBank/DDBJ databases">
        <authorList>
            <person name="Kim H.-Y."/>
            <person name="Kim E."/>
            <person name="Cai Y."/>
            <person name="Yang S.-M."/>
            <person name="Lee W."/>
        </authorList>
    </citation>
    <scope>NUCLEOTIDE SEQUENCE [LARGE SCALE GENOMIC DNA]</scope>
    <source>
        <strain evidence="2 3">FBL11</strain>
    </source>
</reference>
<gene>
    <name evidence="2" type="ORF">AAIR29_06240</name>
</gene>
<protein>
    <submittedName>
        <fullName evidence="2">EH signature domain-containing protein</fullName>
    </submittedName>
</protein>
<evidence type="ECO:0000313" key="3">
    <source>
        <dbReference type="Proteomes" id="UP001461960"/>
    </source>
</evidence>
<evidence type="ECO:0000259" key="1">
    <source>
        <dbReference type="Pfam" id="PF15611"/>
    </source>
</evidence>
<sequence length="473" mass="55021">MSIADLKQRLNVSVEKFSEPAQAQNKFARPHKLIKTLDIIERKFDDMENAQPVEEKIINSIKKLEKHGTDYLTKRDWKNIAWSLSKKLPHYEDKILFTFIGGKLIEQFNSMQPELLKAVYFPLLYSYFAVEQEEINKRPNNWLGLKNILSNNRSSLFQTTTRPKKWLTTLTDHPELLSADPSKKFIRNFLHNSDEDRVSNQLESLSIAPNSWFWDSLVSSSIKSVKTMKEDDYLEAIPRFLRLLEQNPIYTKDILTALLERYATTSRRTIVHEVLKNISLTQWGNPQFESSAGWRNISLDTKKMVIQWFVRADLEAFFRLFSHTADRDRFDYWIKFIDKISFSQIFLGTAALQSRNPAHKKFIELNRGRLKNLIGSTPSNNAFLLKIDNVHIVDFSDTGNACYGYSDLPFNLSKKNITVHELKSKQHSIFKSDSGRGMSLSHSGNWEARFDEKLSELGVFSNQPASPKYKRRH</sequence>
<proteinExistence type="predicted"/>
<dbReference type="RefSeq" id="WP_299219830.1">
    <property type="nucleotide sequence ID" value="NZ_JBDGHN010000002.1"/>
</dbReference>
<keyword evidence="3" id="KW-1185">Reference proteome</keyword>